<evidence type="ECO:0000313" key="1">
    <source>
        <dbReference type="EMBL" id="GGK49650.1"/>
    </source>
</evidence>
<dbReference type="RefSeq" id="WP_188828756.1">
    <property type="nucleotide sequence ID" value="NZ_BMMW01000002.1"/>
</dbReference>
<evidence type="ECO:0000313" key="2">
    <source>
        <dbReference type="Proteomes" id="UP000612956"/>
    </source>
</evidence>
<keyword evidence="2" id="KW-1185">Reference proteome</keyword>
<dbReference type="EMBL" id="BMMW01000002">
    <property type="protein sequence ID" value="GGK49650.1"/>
    <property type="molecule type" value="Genomic_DNA"/>
</dbReference>
<sequence>MRWNIVLLEPVNDWFLELVKSEPRIADKIEEALDELALRGPELGRPLVDRIQSSRTLHNLKELRPRTPAGSEIRMLFVFDPTREAIVLVAGDKTGQWTRWYKEAIPMAEQRYHEYRKTEEES</sequence>
<proteinExistence type="predicted"/>
<accession>A0A917V8I6</accession>
<comment type="caution">
    <text evidence="1">The sequence shown here is derived from an EMBL/GenBank/DDBJ whole genome shotgun (WGS) entry which is preliminary data.</text>
</comment>
<organism evidence="1 2">
    <name type="scientific">Nocardia camponoti</name>
    <dbReference type="NCBI Taxonomy" id="1616106"/>
    <lineage>
        <taxon>Bacteria</taxon>
        <taxon>Bacillati</taxon>
        <taxon>Actinomycetota</taxon>
        <taxon>Actinomycetes</taxon>
        <taxon>Mycobacteriales</taxon>
        <taxon>Nocardiaceae</taxon>
        <taxon>Nocardia</taxon>
    </lineage>
</organism>
<dbReference type="InterPro" id="IPR009241">
    <property type="entry name" value="HigB-like"/>
</dbReference>
<dbReference type="AlphaFoldDB" id="A0A917V8I6"/>
<reference evidence="1" key="1">
    <citation type="journal article" date="2014" name="Int. J. Syst. Evol. Microbiol.">
        <title>Complete genome sequence of Corynebacterium casei LMG S-19264T (=DSM 44701T), isolated from a smear-ripened cheese.</title>
        <authorList>
            <consortium name="US DOE Joint Genome Institute (JGI-PGF)"/>
            <person name="Walter F."/>
            <person name="Albersmeier A."/>
            <person name="Kalinowski J."/>
            <person name="Ruckert C."/>
        </authorList>
    </citation>
    <scope>NUCLEOTIDE SEQUENCE</scope>
    <source>
        <strain evidence="1">CGMCC 4.7278</strain>
    </source>
</reference>
<name>A0A917V8I6_9NOCA</name>
<reference evidence="1" key="2">
    <citation type="submission" date="2020-09" db="EMBL/GenBank/DDBJ databases">
        <authorList>
            <person name="Sun Q."/>
            <person name="Zhou Y."/>
        </authorList>
    </citation>
    <scope>NUCLEOTIDE SEQUENCE</scope>
    <source>
        <strain evidence="1">CGMCC 4.7278</strain>
    </source>
</reference>
<gene>
    <name evidence="1" type="primary">higB3</name>
    <name evidence="1" type="ORF">GCM10011591_21390</name>
</gene>
<dbReference type="Proteomes" id="UP000612956">
    <property type="component" value="Unassembled WGS sequence"/>
</dbReference>
<dbReference type="Pfam" id="PF05973">
    <property type="entry name" value="Gp49"/>
    <property type="match status" value="1"/>
</dbReference>
<protein>
    <submittedName>
        <fullName evidence="1">Toxin HigB3</fullName>
    </submittedName>
</protein>